<evidence type="ECO:0000256" key="5">
    <source>
        <dbReference type="ARBA" id="ARBA00023098"/>
    </source>
</evidence>
<dbReference type="AlphaFoldDB" id="A0A9N9RXX1"/>
<evidence type="ECO:0000313" key="10">
    <source>
        <dbReference type="Proteomes" id="UP001153620"/>
    </source>
</evidence>
<evidence type="ECO:0000256" key="4">
    <source>
        <dbReference type="ARBA" id="ARBA00022963"/>
    </source>
</evidence>
<dbReference type="Pfam" id="PF04916">
    <property type="entry name" value="Phospholip_B"/>
    <property type="match status" value="1"/>
</dbReference>
<dbReference type="GO" id="GO:0004620">
    <property type="term" value="F:phospholipase activity"/>
    <property type="evidence" value="ECO:0007669"/>
    <property type="project" value="InterPro"/>
</dbReference>
<keyword evidence="10" id="KW-1185">Reference proteome</keyword>
<evidence type="ECO:0000313" key="9">
    <source>
        <dbReference type="EMBL" id="CAG9805641.1"/>
    </source>
</evidence>
<keyword evidence="2" id="KW-0732">Signal</keyword>
<dbReference type="Gene3D" id="3.60.60.30">
    <property type="match status" value="1"/>
</dbReference>
<name>A0A9N9RXX1_9DIPT</name>
<comment type="similarity">
    <text evidence="1 7">Belongs to the phospholipase B-like family.</text>
</comment>
<keyword evidence="5 7" id="KW-0443">Lipid metabolism</keyword>
<accession>A0A9N9RXX1</accession>
<keyword evidence="3 7" id="KW-0378">Hydrolase</keyword>
<dbReference type="EC" id="3.1.1.-" evidence="7"/>
<keyword evidence="8" id="KW-0472">Membrane</keyword>
<evidence type="ECO:0000256" key="1">
    <source>
        <dbReference type="ARBA" id="ARBA00007835"/>
    </source>
</evidence>
<dbReference type="EMBL" id="OU895878">
    <property type="protein sequence ID" value="CAG9805641.1"/>
    <property type="molecule type" value="Genomic_DNA"/>
</dbReference>
<keyword evidence="8" id="KW-0812">Transmembrane</keyword>
<comment type="function">
    <text evidence="7">Putative phospholipase.</text>
</comment>
<sequence>MSKPYKNESRMLQALGSSTNAKIAYIMFSGCCVLIIGTFIFVANFERITFDNSYAYCATAYFSPKTGYRVEYWGQRNDFERIDTGCARACYKEQKSDTGLSFLEIETQTGYADHNQAYAAGILEGTLTWMSIYAQWKNTIQSFCEKDDTSAKFCTWLRAIIERNHENIIDIAKDKHKESKYQHQIYLFYQQLYGIDKGFKQGVKRARKDFEISTVDFLLLNARVDIDDLKIYYNKYVEEDEANFVDIHENVEKMIINLVSNSEGPTKLNIGHSSDGEYSSMLKIVKTYRFNYHLGPSIDYISHLVPNTDITFTSYPGLIASTDDFYLAEGKKTRMIIAGIKMKYNHPAQIHGIDLDSAVLMSVRVMAANRLAKDGKSWAEYLARDPDIGAKQWLFIDEKRLKYLQLNDQNNGDDEEIVTSSSTLNDGLIGHKEIPLDNSVMTEKEKLTSKAEAVNGKNIIWLIDNTWKRLHGEDVTARLKKDAAWICDGTPYFKVIQELNKIDGKDLKLNEQEMTNGDDIASVLRQHAYRGDLMGSEDDEAIAYGNTDIKTYSTSDHQLSIQSGPVFTPLNSKEDQAEESNELIEKIDFFEWQKFSDISHDEHPEAWNFPAVHVQYIWN</sequence>
<keyword evidence="6" id="KW-0325">Glycoprotein</keyword>
<dbReference type="PANTHER" id="PTHR12370:SF3">
    <property type="entry name" value="PHOSPHOLIPASE B-LIKE 2-RELATED"/>
    <property type="match status" value="1"/>
</dbReference>
<dbReference type="OrthoDB" id="419508at2759"/>
<dbReference type="GO" id="GO:0005576">
    <property type="term" value="C:extracellular region"/>
    <property type="evidence" value="ECO:0007669"/>
    <property type="project" value="TreeGrafter"/>
</dbReference>
<evidence type="ECO:0000256" key="2">
    <source>
        <dbReference type="ARBA" id="ARBA00022729"/>
    </source>
</evidence>
<feature type="transmembrane region" description="Helical" evidence="8">
    <location>
        <begin position="21"/>
        <end position="43"/>
    </location>
</feature>
<dbReference type="PANTHER" id="PTHR12370">
    <property type="entry name" value="PHOSPHOLIPASE B-RELATED"/>
    <property type="match status" value="1"/>
</dbReference>
<evidence type="ECO:0000256" key="7">
    <source>
        <dbReference type="RuleBase" id="RU364138"/>
    </source>
</evidence>
<dbReference type="GO" id="GO:0009395">
    <property type="term" value="P:phospholipid catabolic process"/>
    <property type="evidence" value="ECO:0007669"/>
    <property type="project" value="TreeGrafter"/>
</dbReference>
<protein>
    <recommendedName>
        <fullName evidence="7">Phospholipase B-like</fullName>
        <ecNumber evidence="7">3.1.1.-</ecNumber>
    </recommendedName>
</protein>
<evidence type="ECO:0000256" key="3">
    <source>
        <dbReference type="ARBA" id="ARBA00022801"/>
    </source>
</evidence>
<proteinExistence type="inferred from homology"/>
<dbReference type="Proteomes" id="UP001153620">
    <property type="component" value="Chromosome 2"/>
</dbReference>
<reference evidence="9" key="2">
    <citation type="submission" date="2022-10" db="EMBL/GenBank/DDBJ databases">
        <authorList>
            <consortium name="ENA_rothamsted_submissions"/>
            <consortium name="culmorum"/>
            <person name="King R."/>
        </authorList>
    </citation>
    <scope>NUCLEOTIDE SEQUENCE</scope>
</reference>
<organism evidence="9 10">
    <name type="scientific">Chironomus riparius</name>
    <dbReference type="NCBI Taxonomy" id="315576"/>
    <lineage>
        <taxon>Eukaryota</taxon>
        <taxon>Metazoa</taxon>
        <taxon>Ecdysozoa</taxon>
        <taxon>Arthropoda</taxon>
        <taxon>Hexapoda</taxon>
        <taxon>Insecta</taxon>
        <taxon>Pterygota</taxon>
        <taxon>Neoptera</taxon>
        <taxon>Endopterygota</taxon>
        <taxon>Diptera</taxon>
        <taxon>Nematocera</taxon>
        <taxon>Chironomoidea</taxon>
        <taxon>Chironomidae</taxon>
        <taxon>Chironominae</taxon>
        <taxon>Chironomus</taxon>
    </lineage>
</organism>
<keyword evidence="8" id="KW-1133">Transmembrane helix</keyword>
<gene>
    <name evidence="9" type="ORF">CHIRRI_LOCUS8510</name>
</gene>
<evidence type="ECO:0000256" key="6">
    <source>
        <dbReference type="ARBA" id="ARBA00023180"/>
    </source>
</evidence>
<evidence type="ECO:0000256" key="8">
    <source>
        <dbReference type="SAM" id="Phobius"/>
    </source>
</evidence>
<keyword evidence="4 7" id="KW-0442">Lipid degradation</keyword>
<dbReference type="InterPro" id="IPR007000">
    <property type="entry name" value="PLipase_B-like"/>
</dbReference>
<reference evidence="9" key="1">
    <citation type="submission" date="2022-01" db="EMBL/GenBank/DDBJ databases">
        <authorList>
            <person name="King R."/>
        </authorList>
    </citation>
    <scope>NUCLEOTIDE SEQUENCE</scope>
</reference>